<dbReference type="OrthoDB" id="439046at2759"/>
<evidence type="ECO:0000313" key="2">
    <source>
        <dbReference type="Proteomes" id="UP000268093"/>
    </source>
</evidence>
<evidence type="ECO:0000313" key="1">
    <source>
        <dbReference type="EMBL" id="RUP46347.1"/>
    </source>
</evidence>
<accession>A0A433D666</accession>
<reference evidence="1 2" key="1">
    <citation type="journal article" date="2018" name="New Phytol.">
        <title>Phylogenomics of Endogonaceae and evolution of mycorrhizas within Mucoromycota.</title>
        <authorList>
            <person name="Chang Y."/>
            <person name="Desiro A."/>
            <person name="Na H."/>
            <person name="Sandor L."/>
            <person name="Lipzen A."/>
            <person name="Clum A."/>
            <person name="Barry K."/>
            <person name="Grigoriev I.V."/>
            <person name="Martin F.M."/>
            <person name="Stajich J.E."/>
            <person name="Smith M.E."/>
            <person name="Bonito G."/>
            <person name="Spatafora J.W."/>
        </authorList>
    </citation>
    <scope>NUCLEOTIDE SEQUENCE [LARGE SCALE GENOMIC DNA]</scope>
    <source>
        <strain evidence="1 2">GMNB39</strain>
    </source>
</reference>
<proteinExistence type="predicted"/>
<dbReference type="SUPFAM" id="SSF140931">
    <property type="entry name" value="Fic-like"/>
    <property type="match status" value="1"/>
</dbReference>
<keyword evidence="2" id="KW-1185">Reference proteome</keyword>
<dbReference type="AlphaFoldDB" id="A0A433D666"/>
<sequence length="194" mass="22503">MAMLRTNFEFPDKLWWKKPYDDRNPTYFIEDTKRRQDAIRLAFDSVEPEFWEGYSDLHRKTYLLECLSAEGNVDDLTLNRVEALLQTSDDSPPSMKLGLNLDDVEALLQTSDNSLRNVQKVRNILDAINNTFPSILFPELPIEQFTPSLARELHRQVGHGLIENAGEYRTRDVMVAQEYYEYSKPDLIVVSGEV</sequence>
<gene>
    <name evidence="1" type="ORF">BC936DRAFT_147061</name>
</gene>
<comment type="caution">
    <text evidence="1">The sequence shown here is derived from an EMBL/GenBank/DDBJ whole genome shotgun (WGS) entry which is preliminary data.</text>
</comment>
<dbReference type="Gene3D" id="1.10.3290.10">
    <property type="entry name" value="Fido-like domain"/>
    <property type="match status" value="1"/>
</dbReference>
<dbReference type="EMBL" id="RBNI01005982">
    <property type="protein sequence ID" value="RUP46347.1"/>
    <property type="molecule type" value="Genomic_DNA"/>
</dbReference>
<name>A0A433D666_9FUNG</name>
<dbReference type="Proteomes" id="UP000268093">
    <property type="component" value="Unassembled WGS sequence"/>
</dbReference>
<dbReference type="InterPro" id="IPR036597">
    <property type="entry name" value="Fido-like_dom_sf"/>
</dbReference>
<organism evidence="1 2">
    <name type="scientific">Jimgerdemannia flammicorona</name>
    <dbReference type="NCBI Taxonomy" id="994334"/>
    <lineage>
        <taxon>Eukaryota</taxon>
        <taxon>Fungi</taxon>
        <taxon>Fungi incertae sedis</taxon>
        <taxon>Mucoromycota</taxon>
        <taxon>Mucoromycotina</taxon>
        <taxon>Endogonomycetes</taxon>
        <taxon>Endogonales</taxon>
        <taxon>Endogonaceae</taxon>
        <taxon>Jimgerdemannia</taxon>
    </lineage>
</organism>
<protein>
    <submittedName>
        <fullName evidence="1">Uncharacterized protein</fullName>
    </submittedName>
</protein>